<dbReference type="InterPro" id="IPR011990">
    <property type="entry name" value="TPR-like_helical_dom_sf"/>
</dbReference>
<keyword evidence="3" id="KW-1185">Reference proteome</keyword>
<gene>
    <name evidence="2" type="ORF">GCM10011487_22410</name>
</gene>
<organism evidence="2 3">
    <name type="scientific">Steroidobacter agaridevorans</name>
    <dbReference type="NCBI Taxonomy" id="2695856"/>
    <lineage>
        <taxon>Bacteria</taxon>
        <taxon>Pseudomonadati</taxon>
        <taxon>Pseudomonadota</taxon>
        <taxon>Gammaproteobacteria</taxon>
        <taxon>Steroidobacterales</taxon>
        <taxon>Steroidobacteraceae</taxon>
        <taxon>Steroidobacter</taxon>
    </lineage>
</organism>
<dbReference type="Proteomes" id="UP000445000">
    <property type="component" value="Unassembled WGS sequence"/>
</dbReference>
<dbReference type="Pfam" id="PF25199">
    <property type="entry name" value="nSTAND_NTPase5"/>
    <property type="match status" value="1"/>
</dbReference>
<sequence length="1023" mass="115058">MNEIPLGLRAALEGGECVLFVGAGIGEHLITRDGSPAPRAAQLAKEMAQHFHIETQSEDLAKVARVAELRKSRTDLESFLSKRLAFVEPDKTFGWLTTNRWRAIFTTNYDNGIERAYELNPEPPQRPVSISTTAGNRHTDPRFEVPVFHLHGRLGGEDGGPIVITDEDYTRYAERRRMLFEELREHFAKSTFLYIGYSARDTNWQQLHAELRREFEPTPLPLSYRIDPFADELDVEIQRSQNLFTLAYRFSDFVSAAQVQLKSAQLDADRLERIKRDVPPDLQAAFDRNPASVARLLSSWTYVNDAPFHEAGNTRSFLQGDRPNWALLAGGNYFKRDLEDRVFDSMLDYVTSTNSRPTGATVLASAGYGTTTLLMALATRFVREKAGPVFFHRAGTPLLEGDVEFATTLFDRSVPVFVIDDASDYTKQIDSAVSVLRNLTRPSYFLIGARHNEWAQARARRFGKSFDLEPLSDTEIDALLAFLSAHQALNKLEPLPKDAQIAAIKQRHGKELLVVLRETTEDRGFDAIVEDEFWGIQNDQSRQMYLSVCCLYQHGAMIRDYVLSQSLGLTIEALYSEATSGTEGVVMFESIDDATGTYAARARHRVIAAIVWERCGDPAMRTRITQASLAALNLNFPGDVRAFEQMVRSDRLVEGLQTLEDKIKFFETAIRKDPDSPYVRQHFARMFHRAGRYELALDQVEQGIALRPRAVPRVLYHTKGIILTSLALAAEGLEVGRRRLAQAEATFKQAISIRGSDEYAHQGLADLYLQWAKHVQSPEESSSYLSKCEDAVSTGLRNVKNKEGLWIVSANVEEFVGNEPNRLKALERAVQDSPQSIIARYLYARALRRGGKPSAACAILKDLVHNYPDEFRSATEYAVALYESGESIELAIATLRLSTLYGYSDPRFLATLGGLLFLADKFGEANDVFEEGNRRELPSDELQAIRFRPLVPGSNVPYRRTGRISEIRPGYCFINVPGLPRIFLHASKYRWLALKAGFEITFDLVFSAKGPLADKPELIPKVA</sequence>
<evidence type="ECO:0000259" key="1">
    <source>
        <dbReference type="Pfam" id="PF25199"/>
    </source>
</evidence>
<evidence type="ECO:0000313" key="3">
    <source>
        <dbReference type="Proteomes" id="UP000445000"/>
    </source>
</evidence>
<evidence type="ECO:0000313" key="2">
    <source>
        <dbReference type="EMBL" id="GFE80241.1"/>
    </source>
</evidence>
<dbReference type="AlphaFoldDB" id="A0A829YBI2"/>
<feature type="domain" description="Novel STAND NTPase 5" evidence="1">
    <location>
        <begin position="316"/>
        <end position="460"/>
    </location>
</feature>
<dbReference type="Pfam" id="PF13289">
    <property type="entry name" value="SIR2_2"/>
    <property type="match status" value="1"/>
</dbReference>
<dbReference type="SUPFAM" id="SSF48452">
    <property type="entry name" value="TPR-like"/>
    <property type="match status" value="2"/>
</dbReference>
<dbReference type="EMBL" id="BLJN01000002">
    <property type="protein sequence ID" value="GFE80241.1"/>
    <property type="molecule type" value="Genomic_DNA"/>
</dbReference>
<protein>
    <recommendedName>
        <fullName evidence="1">Novel STAND NTPase 5 domain-containing protein</fullName>
    </recommendedName>
</protein>
<reference evidence="3" key="1">
    <citation type="submission" date="2020-01" db="EMBL/GenBank/DDBJ databases">
        <title>'Steroidobacter agaridevorans' sp. nov., agar-degrading bacteria isolated from rhizosphere soils.</title>
        <authorList>
            <person name="Ikenaga M."/>
            <person name="Kataoka M."/>
            <person name="Murouchi A."/>
            <person name="Katsuragi S."/>
            <person name="Sakai M."/>
        </authorList>
    </citation>
    <scope>NUCLEOTIDE SEQUENCE [LARGE SCALE GENOMIC DNA]</scope>
    <source>
        <strain evidence="3">YU21-B</strain>
    </source>
</reference>
<accession>A0A829YBI2</accession>
<dbReference type="RefSeq" id="WP_161811950.1">
    <property type="nucleotide sequence ID" value="NZ_BLJN01000002.1"/>
</dbReference>
<name>A0A829YBI2_9GAMM</name>
<proteinExistence type="predicted"/>
<dbReference type="Gene3D" id="1.25.40.10">
    <property type="entry name" value="Tetratricopeptide repeat domain"/>
    <property type="match status" value="2"/>
</dbReference>
<dbReference type="InterPro" id="IPR057574">
    <property type="entry name" value="nSTAND_NTPase5_dom"/>
</dbReference>
<comment type="caution">
    <text evidence="2">The sequence shown here is derived from an EMBL/GenBank/DDBJ whole genome shotgun (WGS) entry which is preliminary data.</text>
</comment>